<sequence length="564" mass="56898">MRRSRSGGARPGAPAVPTVALAAGLAALVAVPAAAPAAPPTAIRVGGPSAPGEAKVALVGTNARRAGRRFTVVDRRGRTVLRGRLTAATGSPSPWRRVLRADLSPVTRPGAYRVRAAGRTSRAWTVRSRASSVPIRTILRFFSANADGREPSPVHGPAHLQDAVVADGPLAGQRVDLTGGWMDAGDTLKVTHTTAYATAALLAAARLDPADATALRAAAEVGVRWLVKAHPAPGVFIAQVGDARDHDLGFRDPAADDASPAPGIGVRVAYPGIGGDLGGKVALALALAAETRPAGPERDALVTAARDWYDAGKAAGRTMPQLPDPAGDFYVGDTQDDALAAGAAALHRVTGDPALLQDAVTHLAAFEPDGRLSWNALAGLAAADLCGRLGAPAAGDAAARDAGCGALVAQGRAAIARAGRSAFATPGAVGWGQTGENGGAGTLATLAGRAGLARGLAVGAGARDWLLGRNPWGASFVAGLGPSAPRALHHWASLRGPGLPVGAVVGGPASRDEILRQGFGAPRPSPFSTAAATYEDRVEDYVTSEPALDYAASSVLLLAALQAR</sequence>
<keyword evidence="3" id="KW-0119">Carbohydrate metabolism</keyword>
<comment type="caution">
    <text evidence="9">The sequence shown here is derived from an EMBL/GenBank/DDBJ whole genome shotgun (WGS) entry which is preliminary data.</text>
</comment>
<keyword evidence="2 9" id="KW-0378">Hydrolase</keyword>
<dbReference type="CDD" id="cd02850">
    <property type="entry name" value="E_set_Cellulase_N"/>
    <property type="match status" value="1"/>
</dbReference>
<keyword evidence="10" id="KW-1185">Reference proteome</keyword>
<feature type="domain" description="Glycoside hydrolase family 9" evidence="7">
    <location>
        <begin position="137"/>
        <end position="557"/>
    </location>
</feature>
<gene>
    <name evidence="9" type="ORF">SK069_02035</name>
</gene>
<feature type="domain" description="Cellulase Ig-like" evidence="8">
    <location>
        <begin position="51"/>
        <end position="121"/>
    </location>
</feature>
<reference evidence="9 10" key="1">
    <citation type="submission" date="2023-11" db="EMBL/GenBank/DDBJ databases">
        <authorList>
            <person name="Xu M."/>
            <person name="Jiang T."/>
        </authorList>
    </citation>
    <scope>NUCLEOTIDE SEQUENCE [LARGE SCALE GENOMIC DNA]</scope>
    <source>
        <strain evidence="9 10">SD</strain>
    </source>
</reference>
<dbReference type="PANTHER" id="PTHR22298">
    <property type="entry name" value="ENDO-1,4-BETA-GLUCANASE"/>
    <property type="match status" value="1"/>
</dbReference>
<dbReference type="Gene3D" id="2.60.40.10">
    <property type="entry name" value="Immunoglobulins"/>
    <property type="match status" value="1"/>
</dbReference>
<dbReference type="SUPFAM" id="SSF48208">
    <property type="entry name" value="Six-hairpin glycosidases"/>
    <property type="match status" value="1"/>
</dbReference>
<keyword evidence="6" id="KW-0732">Signal</keyword>
<dbReference type="Gene3D" id="1.50.10.10">
    <property type="match status" value="1"/>
</dbReference>
<evidence type="ECO:0000256" key="2">
    <source>
        <dbReference type="ARBA" id="ARBA00022801"/>
    </source>
</evidence>
<dbReference type="Proteomes" id="UP001277761">
    <property type="component" value="Unassembled WGS sequence"/>
</dbReference>
<keyword evidence="5" id="KW-0624">Polysaccharide degradation</keyword>
<dbReference type="GO" id="GO:0016787">
    <property type="term" value="F:hydrolase activity"/>
    <property type="evidence" value="ECO:0007669"/>
    <property type="project" value="UniProtKB-KW"/>
</dbReference>
<evidence type="ECO:0000256" key="5">
    <source>
        <dbReference type="ARBA" id="ARBA00023326"/>
    </source>
</evidence>
<evidence type="ECO:0000259" key="7">
    <source>
        <dbReference type="Pfam" id="PF00759"/>
    </source>
</evidence>
<dbReference type="EMBL" id="JAXAVX010000001">
    <property type="protein sequence ID" value="MDX8150361.1"/>
    <property type="molecule type" value="Genomic_DNA"/>
</dbReference>
<evidence type="ECO:0000313" key="10">
    <source>
        <dbReference type="Proteomes" id="UP001277761"/>
    </source>
</evidence>
<protein>
    <submittedName>
        <fullName evidence="9">Glycoside hydrolase family 9 protein</fullName>
    </submittedName>
</protein>
<dbReference type="InterPro" id="IPR001701">
    <property type="entry name" value="Glyco_hydro_9"/>
</dbReference>
<accession>A0ABU4VHE9</accession>
<evidence type="ECO:0000313" key="9">
    <source>
        <dbReference type="EMBL" id="MDX8150361.1"/>
    </source>
</evidence>
<proteinExistence type="inferred from homology"/>
<name>A0ABU4VHE9_9ACTN</name>
<dbReference type="InterPro" id="IPR014756">
    <property type="entry name" value="Ig_E-set"/>
</dbReference>
<organism evidence="9 10">
    <name type="scientific">Patulibacter brassicae</name>
    <dbReference type="NCBI Taxonomy" id="1705717"/>
    <lineage>
        <taxon>Bacteria</taxon>
        <taxon>Bacillati</taxon>
        <taxon>Actinomycetota</taxon>
        <taxon>Thermoleophilia</taxon>
        <taxon>Solirubrobacterales</taxon>
        <taxon>Patulibacteraceae</taxon>
        <taxon>Patulibacter</taxon>
    </lineage>
</organism>
<evidence type="ECO:0000256" key="4">
    <source>
        <dbReference type="ARBA" id="ARBA00023295"/>
    </source>
</evidence>
<evidence type="ECO:0000256" key="3">
    <source>
        <dbReference type="ARBA" id="ARBA00023277"/>
    </source>
</evidence>
<evidence type="ECO:0000256" key="6">
    <source>
        <dbReference type="SAM" id="SignalP"/>
    </source>
</evidence>
<feature type="signal peptide" evidence="6">
    <location>
        <begin position="1"/>
        <end position="37"/>
    </location>
</feature>
<dbReference type="Pfam" id="PF02927">
    <property type="entry name" value="CelD_N"/>
    <property type="match status" value="1"/>
</dbReference>
<dbReference type="RefSeq" id="WP_319952511.1">
    <property type="nucleotide sequence ID" value="NZ_JAXAVX010000001.1"/>
</dbReference>
<dbReference type="SUPFAM" id="SSF81296">
    <property type="entry name" value="E set domains"/>
    <property type="match status" value="1"/>
</dbReference>
<keyword evidence="4" id="KW-0326">Glycosidase</keyword>
<dbReference type="InterPro" id="IPR004197">
    <property type="entry name" value="Cellulase_Ig-like"/>
</dbReference>
<dbReference type="Pfam" id="PF00759">
    <property type="entry name" value="Glyco_hydro_9"/>
    <property type="match status" value="1"/>
</dbReference>
<evidence type="ECO:0000259" key="8">
    <source>
        <dbReference type="Pfam" id="PF02927"/>
    </source>
</evidence>
<dbReference type="InterPro" id="IPR012341">
    <property type="entry name" value="6hp_glycosidase-like_sf"/>
</dbReference>
<dbReference type="InterPro" id="IPR013783">
    <property type="entry name" value="Ig-like_fold"/>
</dbReference>
<evidence type="ECO:0000256" key="1">
    <source>
        <dbReference type="ARBA" id="ARBA00007072"/>
    </source>
</evidence>
<feature type="chain" id="PRO_5047376602" evidence="6">
    <location>
        <begin position="38"/>
        <end position="564"/>
    </location>
</feature>
<comment type="similarity">
    <text evidence="1">Belongs to the glycosyl hydrolase 9 (cellulase E) family.</text>
</comment>
<dbReference type="InterPro" id="IPR008928">
    <property type="entry name" value="6-hairpin_glycosidase_sf"/>
</dbReference>